<reference evidence="1 2" key="1">
    <citation type="submission" date="2020-04" db="EMBL/GenBank/DDBJ databases">
        <title>Perkinsus chesapeaki whole genome sequence.</title>
        <authorList>
            <person name="Bogema D.R."/>
        </authorList>
    </citation>
    <scope>NUCLEOTIDE SEQUENCE [LARGE SCALE GENOMIC DNA]</scope>
    <source>
        <strain evidence="1">ATCC PRA-425</strain>
    </source>
</reference>
<sequence>NLVARARGNCVPLLYPEAELFPSTFWHYNAKDLSTTGALPTVLYDEEKATKEYGFAGVLQHVTSRVKDGTLMTSIDPRLIQYYFDVVTNLLLRHSHAKIILHRGYSVLPRGLAQFNMRNMERQLRFEQTESRRTVMELAADLGETDEPAVTYFLTLTANQRECPGLKRIFTELEAHRKVGKEEEYRAVVQAAMNPMLRAWERTGRRTMELIEKGEVLGVVEKIWWRW</sequence>
<proteinExistence type="predicted"/>
<dbReference type="EMBL" id="JAAPAO010002592">
    <property type="protein sequence ID" value="KAF4647460.1"/>
    <property type="molecule type" value="Genomic_DNA"/>
</dbReference>
<name>A0A7J6KKE7_PERCH</name>
<gene>
    <name evidence="1" type="ORF">FOL47_004555</name>
</gene>
<feature type="non-terminal residue" evidence="1">
    <location>
        <position position="227"/>
    </location>
</feature>
<comment type="caution">
    <text evidence="1">The sequence shown here is derived from an EMBL/GenBank/DDBJ whole genome shotgun (WGS) entry which is preliminary data.</text>
</comment>
<keyword evidence="2" id="KW-1185">Reference proteome</keyword>
<evidence type="ECO:0000313" key="1">
    <source>
        <dbReference type="EMBL" id="KAF4647460.1"/>
    </source>
</evidence>
<dbReference type="AlphaFoldDB" id="A0A7J6KKE7"/>
<protein>
    <submittedName>
        <fullName evidence="1">Uncharacterized protein</fullName>
    </submittedName>
</protein>
<dbReference type="Proteomes" id="UP000591131">
    <property type="component" value="Unassembled WGS sequence"/>
</dbReference>
<organism evidence="1 2">
    <name type="scientific">Perkinsus chesapeaki</name>
    <name type="common">Clam parasite</name>
    <name type="synonym">Perkinsus andrewsi</name>
    <dbReference type="NCBI Taxonomy" id="330153"/>
    <lineage>
        <taxon>Eukaryota</taxon>
        <taxon>Sar</taxon>
        <taxon>Alveolata</taxon>
        <taxon>Perkinsozoa</taxon>
        <taxon>Perkinsea</taxon>
        <taxon>Perkinsida</taxon>
        <taxon>Perkinsidae</taxon>
        <taxon>Perkinsus</taxon>
    </lineage>
</organism>
<feature type="non-terminal residue" evidence="1">
    <location>
        <position position="1"/>
    </location>
</feature>
<evidence type="ECO:0000313" key="2">
    <source>
        <dbReference type="Proteomes" id="UP000591131"/>
    </source>
</evidence>
<accession>A0A7J6KKE7</accession>